<feature type="non-terminal residue" evidence="7">
    <location>
        <position position="124"/>
    </location>
</feature>
<protein>
    <recommendedName>
        <fullName evidence="6">RING-type domain-containing protein</fullName>
    </recommendedName>
</protein>
<organism evidence="7 8">
    <name type="scientific">Polarella glacialis</name>
    <name type="common">Dinoflagellate</name>
    <dbReference type="NCBI Taxonomy" id="89957"/>
    <lineage>
        <taxon>Eukaryota</taxon>
        <taxon>Sar</taxon>
        <taxon>Alveolata</taxon>
        <taxon>Dinophyceae</taxon>
        <taxon>Suessiales</taxon>
        <taxon>Suessiaceae</taxon>
        <taxon>Polarella</taxon>
    </lineage>
</organism>
<proteinExistence type="predicted"/>
<evidence type="ECO:0000256" key="1">
    <source>
        <dbReference type="ARBA" id="ARBA00022723"/>
    </source>
</evidence>
<feature type="domain" description="RING-type" evidence="6">
    <location>
        <begin position="37"/>
        <end position="81"/>
    </location>
</feature>
<dbReference type="GO" id="GO:0006511">
    <property type="term" value="P:ubiquitin-dependent protein catabolic process"/>
    <property type="evidence" value="ECO:0007669"/>
    <property type="project" value="TreeGrafter"/>
</dbReference>
<dbReference type="PROSITE" id="PS50089">
    <property type="entry name" value="ZF_RING_2"/>
    <property type="match status" value="1"/>
</dbReference>
<keyword evidence="3" id="KW-0862">Zinc</keyword>
<dbReference type="SUPFAM" id="SSF57850">
    <property type="entry name" value="RING/U-box"/>
    <property type="match status" value="1"/>
</dbReference>
<evidence type="ECO:0000259" key="6">
    <source>
        <dbReference type="PROSITE" id="PS50089"/>
    </source>
</evidence>
<dbReference type="PROSITE" id="PS00518">
    <property type="entry name" value="ZF_RING_1"/>
    <property type="match status" value="1"/>
</dbReference>
<dbReference type="GO" id="GO:0000209">
    <property type="term" value="P:protein polyubiquitination"/>
    <property type="evidence" value="ECO:0007669"/>
    <property type="project" value="TreeGrafter"/>
</dbReference>
<reference evidence="7" key="1">
    <citation type="submission" date="2021-02" db="EMBL/GenBank/DDBJ databases">
        <authorList>
            <person name="Dougan E. K."/>
            <person name="Rhodes N."/>
            <person name="Thang M."/>
            <person name="Chan C."/>
        </authorList>
    </citation>
    <scope>NUCLEOTIDE SEQUENCE</scope>
</reference>
<evidence type="ECO:0000256" key="4">
    <source>
        <dbReference type="PROSITE-ProRule" id="PRU00175"/>
    </source>
</evidence>
<dbReference type="GO" id="GO:0061630">
    <property type="term" value="F:ubiquitin protein ligase activity"/>
    <property type="evidence" value="ECO:0007669"/>
    <property type="project" value="TreeGrafter"/>
</dbReference>
<dbReference type="Gene3D" id="3.30.40.10">
    <property type="entry name" value="Zinc/RING finger domain, C3HC4 (zinc finger)"/>
    <property type="match status" value="1"/>
</dbReference>
<accession>A0A813L164</accession>
<comment type="caution">
    <text evidence="7">The sequence shown here is derived from an EMBL/GenBank/DDBJ whole genome shotgun (WGS) entry which is preliminary data.</text>
</comment>
<evidence type="ECO:0000256" key="2">
    <source>
        <dbReference type="ARBA" id="ARBA00022771"/>
    </source>
</evidence>
<keyword evidence="2 4" id="KW-0863">Zinc-finger</keyword>
<dbReference type="InterPro" id="IPR027370">
    <property type="entry name" value="Znf-RING_euk"/>
</dbReference>
<sequence>EKAVRRLGELIAEGHIKNYESVRLYIETTKEAQELNCPVCLELWKSPVKAKCGHIFCEQCICDWKKRCKRLRLPVHCPCCRADVSMAVQQLVIQDPVKAVSRKHLDSDRGKRSRGWPRRQLTLH</sequence>
<dbReference type="GO" id="GO:0008270">
    <property type="term" value="F:zinc ion binding"/>
    <property type="evidence" value="ECO:0007669"/>
    <property type="project" value="UniProtKB-KW"/>
</dbReference>
<name>A0A813L164_POLGL</name>
<dbReference type="InterPro" id="IPR001841">
    <property type="entry name" value="Znf_RING"/>
</dbReference>
<dbReference type="InterPro" id="IPR017907">
    <property type="entry name" value="Znf_RING_CS"/>
</dbReference>
<gene>
    <name evidence="7" type="ORF">PGLA2088_LOCUS41282</name>
</gene>
<feature type="region of interest" description="Disordered" evidence="5">
    <location>
        <begin position="103"/>
        <end position="124"/>
    </location>
</feature>
<dbReference type="PANTHER" id="PTHR46016">
    <property type="entry name" value="ZINC FINGER, RING/FYVE/PHD-TYPE"/>
    <property type="match status" value="1"/>
</dbReference>
<feature type="non-terminal residue" evidence="7">
    <location>
        <position position="1"/>
    </location>
</feature>
<evidence type="ECO:0000313" key="8">
    <source>
        <dbReference type="Proteomes" id="UP000626109"/>
    </source>
</evidence>
<dbReference type="PANTHER" id="PTHR46016:SF1">
    <property type="entry name" value="RING-TYPE DOMAIN-CONTAINING PROTEIN"/>
    <property type="match status" value="1"/>
</dbReference>
<keyword evidence="1" id="KW-0479">Metal-binding</keyword>
<evidence type="ECO:0000313" key="7">
    <source>
        <dbReference type="EMBL" id="CAE8720370.1"/>
    </source>
</evidence>
<dbReference type="InterPro" id="IPR051438">
    <property type="entry name" value="RNF_E3_ubiq-protein_ligase"/>
</dbReference>
<evidence type="ECO:0000256" key="3">
    <source>
        <dbReference type="ARBA" id="ARBA00022833"/>
    </source>
</evidence>
<dbReference type="Pfam" id="PF13445">
    <property type="entry name" value="zf-RING_UBOX"/>
    <property type="match status" value="1"/>
</dbReference>
<evidence type="ECO:0000256" key="5">
    <source>
        <dbReference type="SAM" id="MobiDB-lite"/>
    </source>
</evidence>
<dbReference type="Proteomes" id="UP000626109">
    <property type="component" value="Unassembled WGS sequence"/>
</dbReference>
<dbReference type="SMART" id="SM00184">
    <property type="entry name" value="RING"/>
    <property type="match status" value="1"/>
</dbReference>
<dbReference type="EMBL" id="CAJNNW010033787">
    <property type="protein sequence ID" value="CAE8720370.1"/>
    <property type="molecule type" value="Genomic_DNA"/>
</dbReference>
<dbReference type="InterPro" id="IPR013083">
    <property type="entry name" value="Znf_RING/FYVE/PHD"/>
</dbReference>
<dbReference type="AlphaFoldDB" id="A0A813L164"/>